<feature type="compositionally biased region" description="Basic and acidic residues" evidence="7">
    <location>
        <begin position="84"/>
        <end position="101"/>
    </location>
</feature>
<feature type="domain" description="Helicase ATP-binding" evidence="8">
    <location>
        <begin position="140"/>
        <end position="323"/>
    </location>
</feature>
<evidence type="ECO:0000313" key="11">
    <source>
        <dbReference type="Proteomes" id="UP000030640"/>
    </source>
</evidence>
<dbReference type="Gene3D" id="3.40.50.300">
    <property type="entry name" value="P-loop containing nucleotide triphosphate hydrolases"/>
    <property type="match status" value="2"/>
</dbReference>
<dbReference type="CDD" id="cd18787">
    <property type="entry name" value="SF2_C_DEAD"/>
    <property type="match status" value="1"/>
</dbReference>
<feature type="compositionally biased region" description="Acidic residues" evidence="7">
    <location>
        <begin position="69"/>
        <end position="83"/>
    </location>
</feature>
<dbReference type="GO" id="GO:0003676">
    <property type="term" value="F:nucleic acid binding"/>
    <property type="evidence" value="ECO:0007669"/>
    <property type="project" value="InterPro"/>
</dbReference>
<feature type="region of interest" description="Disordered" evidence="7">
    <location>
        <begin position="595"/>
        <end position="654"/>
    </location>
</feature>
<dbReference type="GeneID" id="20040266"/>
<feature type="compositionally biased region" description="Basic and acidic residues" evidence="7">
    <location>
        <begin position="644"/>
        <end position="654"/>
    </location>
</feature>
<feature type="compositionally biased region" description="Basic and acidic residues" evidence="7">
    <location>
        <begin position="19"/>
        <end position="34"/>
    </location>
</feature>
<dbReference type="InterPro" id="IPR014001">
    <property type="entry name" value="Helicase_ATP-bd"/>
</dbReference>
<dbReference type="SMART" id="SM00487">
    <property type="entry name" value="DEXDc"/>
    <property type="match status" value="1"/>
</dbReference>
<feature type="compositionally biased region" description="Basic and acidic residues" evidence="7">
    <location>
        <begin position="731"/>
        <end position="743"/>
    </location>
</feature>
<dbReference type="PROSITE" id="PS51194">
    <property type="entry name" value="HELICASE_CTER"/>
    <property type="match status" value="1"/>
</dbReference>
<dbReference type="GO" id="GO:0003724">
    <property type="term" value="F:RNA helicase activity"/>
    <property type="evidence" value="ECO:0007669"/>
    <property type="project" value="TreeGrafter"/>
</dbReference>
<feature type="compositionally biased region" description="Basic and acidic residues" evidence="7">
    <location>
        <begin position="1"/>
        <end position="10"/>
    </location>
</feature>
<evidence type="ECO:0000256" key="1">
    <source>
        <dbReference type="ARBA" id="ARBA00022741"/>
    </source>
</evidence>
<feature type="compositionally biased region" description="Low complexity" evidence="7">
    <location>
        <begin position="711"/>
        <end position="722"/>
    </location>
</feature>
<name>W7AHA8_9APIC</name>
<dbReference type="Pfam" id="PF00271">
    <property type="entry name" value="Helicase_C"/>
    <property type="match status" value="1"/>
</dbReference>
<dbReference type="GO" id="GO:0005524">
    <property type="term" value="F:ATP binding"/>
    <property type="evidence" value="ECO:0007669"/>
    <property type="project" value="UniProtKB-KW"/>
</dbReference>
<dbReference type="GO" id="GO:0005829">
    <property type="term" value="C:cytosol"/>
    <property type="evidence" value="ECO:0007669"/>
    <property type="project" value="TreeGrafter"/>
</dbReference>
<keyword evidence="4 5" id="KW-0067">ATP-binding</keyword>
<dbReference type="SMART" id="SM00490">
    <property type="entry name" value="HELICc"/>
    <property type="match status" value="1"/>
</dbReference>
<dbReference type="RefSeq" id="XP_008818788.1">
    <property type="nucleotide sequence ID" value="XM_008820566.1"/>
</dbReference>
<dbReference type="SUPFAM" id="SSF52540">
    <property type="entry name" value="P-loop containing nucleoside triphosphate hydrolases"/>
    <property type="match status" value="1"/>
</dbReference>
<evidence type="ECO:0000256" key="4">
    <source>
        <dbReference type="ARBA" id="ARBA00022840"/>
    </source>
</evidence>
<keyword evidence="6" id="KW-0175">Coiled coil</keyword>
<feature type="compositionally biased region" description="Basic and acidic residues" evidence="7">
    <location>
        <begin position="615"/>
        <end position="635"/>
    </location>
</feature>
<feature type="region of interest" description="Disordered" evidence="7">
    <location>
        <begin position="676"/>
        <end position="743"/>
    </location>
</feature>
<evidence type="ECO:0000313" key="10">
    <source>
        <dbReference type="EMBL" id="EUD64646.1"/>
    </source>
</evidence>
<dbReference type="VEuPathDB" id="PlasmoDB:C922_04992"/>
<accession>W7AHA8</accession>
<sequence length="743" mass="84596">MEGKNMKMDEQTEGMDVETDAKNGKVNEGEKEDVGVQNEDAENDDKDVGGENEYVGGEDEDAGSKNEEVGSENEEVGSEDEDVGSDREETPKEDSRNDHDSSSVIDRNTLWSDLYISRPFLKVLYEDKFNNPTFIQRDVIPLALEGKSILANSETGSGKTLAFVLPILERLLHSPNIKMRSYNQSRICVTKSLILLPTRELALQCYDVVKSMTKYVSITYSLFCGGIDVKQQEYEYKKKKDIFICTPGRILDLLLNSSSDFINYLEVVVFDEADKLLELGFKEECLKVLDVCKFKKQILFFSATLTRDIKDLANFSLKNPIFIQSGVDNRKVDAKGEVIPSCISNKKILKSFKISEKLNQEFVNIVNEKYRRAALLHLCSNVYKNHAIIFFKTKKETHLMYLIFSLFNFKCAELHGSLTQKKRIESILKFKKNEVDFLLCTELASRGLDIDHILYVINYNLPSNVIKYVHRIGRTARIGKDGTASTLYRPNEKTDVKKIIKGLKKSKNTKIFRRNISTDSISHWDNLLRKKKKQINEMIKEEKENKEIDKATKSIKKIKNLIQFKDEIMSRPPREWFLTNKEKLHLRKLNMKSDMSCGESTAGRCGGEGHTTDGSARKKDSDKQRACKKDSDKGSTRKAKRRSQNSDEKNDKSKLKSFRSIIRELKLNVLVNGKRKLDKSKNAKGLRKNLQKNKNGAGVRGGNVGKGIRSGKIGNGAKNGKNPQRSTVQKKGKELKKVIYDLH</sequence>
<dbReference type="AlphaFoldDB" id="W7AHA8"/>
<dbReference type="InterPro" id="IPR000629">
    <property type="entry name" value="RNA-helicase_DEAD-box_CS"/>
</dbReference>
<evidence type="ECO:0000256" key="6">
    <source>
        <dbReference type="SAM" id="Coils"/>
    </source>
</evidence>
<evidence type="ECO:0000256" key="3">
    <source>
        <dbReference type="ARBA" id="ARBA00022806"/>
    </source>
</evidence>
<dbReference type="PROSITE" id="PS00039">
    <property type="entry name" value="DEAD_ATP_HELICASE"/>
    <property type="match status" value="1"/>
</dbReference>
<organism evidence="10 11">
    <name type="scientific">Plasmodium inui San Antonio 1</name>
    <dbReference type="NCBI Taxonomy" id="1237626"/>
    <lineage>
        <taxon>Eukaryota</taxon>
        <taxon>Sar</taxon>
        <taxon>Alveolata</taxon>
        <taxon>Apicomplexa</taxon>
        <taxon>Aconoidasida</taxon>
        <taxon>Haemosporida</taxon>
        <taxon>Plasmodiidae</taxon>
        <taxon>Plasmodium</taxon>
        <taxon>Plasmodium (Plasmodium)</taxon>
    </lineage>
</organism>
<proteinExistence type="inferred from homology"/>
<feature type="region of interest" description="Disordered" evidence="7">
    <location>
        <begin position="1"/>
        <end position="103"/>
    </location>
</feature>
<dbReference type="InterPro" id="IPR001650">
    <property type="entry name" value="Helicase_C-like"/>
</dbReference>
<evidence type="ECO:0000256" key="5">
    <source>
        <dbReference type="RuleBase" id="RU000492"/>
    </source>
</evidence>
<dbReference type="InterPro" id="IPR050079">
    <property type="entry name" value="DEAD_box_RNA_helicase"/>
</dbReference>
<evidence type="ECO:0000256" key="7">
    <source>
        <dbReference type="SAM" id="MobiDB-lite"/>
    </source>
</evidence>
<dbReference type="EMBL" id="KI965492">
    <property type="protein sequence ID" value="EUD64646.1"/>
    <property type="molecule type" value="Genomic_DNA"/>
</dbReference>
<protein>
    <submittedName>
        <fullName evidence="10">Adenosinetriphosphatase</fullName>
    </submittedName>
</protein>
<dbReference type="GO" id="GO:0016787">
    <property type="term" value="F:hydrolase activity"/>
    <property type="evidence" value="ECO:0007669"/>
    <property type="project" value="UniProtKB-KW"/>
</dbReference>
<evidence type="ECO:0000256" key="2">
    <source>
        <dbReference type="ARBA" id="ARBA00022801"/>
    </source>
</evidence>
<evidence type="ECO:0000259" key="8">
    <source>
        <dbReference type="PROSITE" id="PS51192"/>
    </source>
</evidence>
<feature type="coiled-coil region" evidence="6">
    <location>
        <begin position="531"/>
        <end position="561"/>
    </location>
</feature>
<keyword evidence="3 5" id="KW-0347">Helicase</keyword>
<dbReference type="Pfam" id="PF00270">
    <property type="entry name" value="DEAD"/>
    <property type="match status" value="1"/>
</dbReference>
<dbReference type="OrthoDB" id="10259843at2759"/>
<reference evidence="10 11" key="1">
    <citation type="submission" date="2013-02" db="EMBL/GenBank/DDBJ databases">
        <title>The Genome Sequence of Plasmodium inui San Antonio 1.</title>
        <authorList>
            <consortium name="The Broad Institute Genome Sequencing Platform"/>
            <consortium name="The Broad Institute Genome Sequencing Center for Infectious Disease"/>
            <person name="Neafsey D."/>
            <person name="Cheeseman I."/>
            <person name="Volkman S."/>
            <person name="Adams J."/>
            <person name="Walker B."/>
            <person name="Young S.K."/>
            <person name="Zeng Q."/>
            <person name="Gargeya S."/>
            <person name="Fitzgerald M."/>
            <person name="Haas B."/>
            <person name="Abouelleil A."/>
            <person name="Alvarado L."/>
            <person name="Arachchi H.M."/>
            <person name="Berlin A.M."/>
            <person name="Chapman S.B."/>
            <person name="Dewar J."/>
            <person name="Goldberg J."/>
            <person name="Griggs A."/>
            <person name="Gujja S."/>
            <person name="Hansen M."/>
            <person name="Howarth C."/>
            <person name="Imamovic A."/>
            <person name="Larimer J."/>
            <person name="McCowan C."/>
            <person name="Murphy C."/>
            <person name="Neiman D."/>
            <person name="Pearson M."/>
            <person name="Priest M."/>
            <person name="Roberts A."/>
            <person name="Saif S."/>
            <person name="Shea T."/>
            <person name="Sisk P."/>
            <person name="Sykes S."/>
            <person name="Wortman J."/>
            <person name="Nusbaum C."/>
            <person name="Birren B."/>
        </authorList>
    </citation>
    <scope>NUCLEOTIDE SEQUENCE [LARGE SCALE GENOMIC DNA]</scope>
    <source>
        <strain evidence="10 11">San Antonio 1</strain>
    </source>
</reference>
<evidence type="ECO:0000259" key="9">
    <source>
        <dbReference type="PROSITE" id="PS51194"/>
    </source>
</evidence>
<dbReference type="Proteomes" id="UP000030640">
    <property type="component" value="Unassembled WGS sequence"/>
</dbReference>
<keyword evidence="11" id="KW-1185">Reference proteome</keyword>
<feature type="compositionally biased region" description="Basic residues" evidence="7">
    <location>
        <begin position="676"/>
        <end position="691"/>
    </location>
</feature>
<keyword evidence="1 5" id="KW-0547">Nucleotide-binding</keyword>
<dbReference type="PROSITE" id="PS51192">
    <property type="entry name" value="HELICASE_ATP_BIND_1"/>
    <property type="match status" value="1"/>
</dbReference>
<dbReference type="InterPro" id="IPR011545">
    <property type="entry name" value="DEAD/DEAH_box_helicase_dom"/>
</dbReference>
<keyword evidence="2 5" id="KW-0378">Hydrolase</keyword>
<dbReference type="PANTHER" id="PTHR47959">
    <property type="entry name" value="ATP-DEPENDENT RNA HELICASE RHLE-RELATED"/>
    <property type="match status" value="1"/>
</dbReference>
<feature type="domain" description="Helicase C-terminal" evidence="9">
    <location>
        <begin position="357"/>
        <end position="529"/>
    </location>
</feature>
<dbReference type="PANTHER" id="PTHR47959:SF1">
    <property type="entry name" value="ATP-DEPENDENT RNA HELICASE DBPA"/>
    <property type="match status" value="1"/>
</dbReference>
<gene>
    <name evidence="10" type="ORF">C922_04992</name>
</gene>
<comment type="similarity">
    <text evidence="5">Belongs to the DEAD box helicase family.</text>
</comment>
<dbReference type="InterPro" id="IPR027417">
    <property type="entry name" value="P-loop_NTPase"/>
</dbReference>